<gene>
    <name evidence="1" type="ORF">AAFF_G00014330</name>
</gene>
<sequence>MCFQLTEGETLECVAMHLSALLLIRLQSGGGRVPPRLFSCQIIHLLLQPRGDATPPTSHPPRHINRLRSLALYPPIKLSSARAGTPCLLGPPGRLL</sequence>
<organism evidence="1 2">
    <name type="scientific">Aldrovandia affinis</name>
    <dbReference type="NCBI Taxonomy" id="143900"/>
    <lineage>
        <taxon>Eukaryota</taxon>
        <taxon>Metazoa</taxon>
        <taxon>Chordata</taxon>
        <taxon>Craniata</taxon>
        <taxon>Vertebrata</taxon>
        <taxon>Euteleostomi</taxon>
        <taxon>Actinopterygii</taxon>
        <taxon>Neopterygii</taxon>
        <taxon>Teleostei</taxon>
        <taxon>Notacanthiformes</taxon>
        <taxon>Halosauridae</taxon>
        <taxon>Aldrovandia</taxon>
    </lineage>
</organism>
<proteinExistence type="predicted"/>
<accession>A0AAD7S6I2</accession>
<evidence type="ECO:0000313" key="1">
    <source>
        <dbReference type="EMBL" id="KAJ8396834.1"/>
    </source>
</evidence>
<reference evidence="1" key="1">
    <citation type="journal article" date="2023" name="Science">
        <title>Genome structures resolve the early diversification of teleost fishes.</title>
        <authorList>
            <person name="Parey E."/>
            <person name="Louis A."/>
            <person name="Montfort J."/>
            <person name="Bouchez O."/>
            <person name="Roques C."/>
            <person name="Iampietro C."/>
            <person name="Lluch J."/>
            <person name="Castinel A."/>
            <person name="Donnadieu C."/>
            <person name="Desvignes T."/>
            <person name="Floi Bucao C."/>
            <person name="Jouanno E."/>
            <person name="Wen M."/>
            <person name="Mejri S."/>
            <person name="Dirks R."/>
            <person name="Jansen H."/>
            <person name="Henkel C."/>
            <person name="Chen W.J."/>
            <person name="Zahm M."/>
            <person name="Cabau C."/>
            <person name="Klopp C."/>
            <person name="Thompson A.W."/>
            <person name="Robinson-Rechavi M."/>
            <person name="Braasch I."/>
            <person name="Lecointre G."/>
            <person name="Bobe J."/>
            <person name="Postlethwait J.H."/>
            <person name="Berthelot C."/>
            <person name="Roest Crollius H."/>
            <person name="Guiguen Y."/>
        </authorList>
    </citation>
    <scope>NUCLEOTIDE SEQUENCE</scope>
    <source>
        <strain evidence="1">NC1722</strain>
    </source>
</reference>
<dbReference type="AlphaFoldDB" id="A0AAD7S6I2"/>
<dbReference type="EMBL" id="JAINUG010000103">
    <property type="protein sequence ID" value="KAJ8396834.1"/>
    <property type="molecule type" value="Genomic_DNA"/>
</dbReference>
<dbReference type="Proteomes" id="UP001221898">
    <property type="component" value="Unassembled WGS sequence"/>
</dbReference>
<evidence type="ECO:0000313" key="2">
    <source>
        <dbReference type="Proteomes" id="UP001221898"/>
    </source>
</evidence>
<name>A0AAD7S6I2_9TELE</name>
<keyword evidence="2" id="KW-1185">Reference proteome</keyword>
<protein>
    <submittedName>
        <fullName evidence="1">Uncharacterized protein</fullName>
    </submittedName>
</protein>
<comment type="caution">
    <text evidence="1">The sequence shown here is derived from an EMBL/GenBank/DDBJ whole genome shotgun (WGS) entry which is preliminary data.</text>
</comment>